<dbReference type="Gene3D" id="3.10.450.40">
    <property type="match status" value="1"/>
</dbReference>
<feature type="domain" description="IraD/Gp25-like" evidence="1">
    <location>
        <begin position="29"/>
        <end position="129"/>
    </location>
</feature>
<reference evidence="2 3" key="1">
    <citation type="submission" date="2022-08" db="EMBL/GenBank/DDBJ databases">
        <title>Reclassification of Massilia species as members of the genera Telluria, Duganella, Pseudoduganella, Mokoshia gen. nov. and Zemynaea gen. nov. using orthogonal and non-orthogonal genome-based approaches.</title>
        <authorList>
            <person name="Bowman J.P."/>
        </authorList>
    </citation>
    <scope>NUCLEOTIDE SEQUENCE [LARGE SCALE GENOMIC DNA]</scope>
    <source>
        <strain evidence="2 3">JCM 31607</strain>
    </source>
</reference>
<dbReference type="InterPro" id="IPR007048">
    <property type="entry name" value="IraD/Gp25-like"/>
</dbReference>
<name>A0ABT2BR29_9BURK</name>
<dbReference type="InterPro" id="IPR053176">
    <property type="entry name" value="T6SS_TssE1-like"/>
</dbReference>
<evidence type="ECO:0000259" key="1">
    <source>
        <dbReference type="Pfam" id="PF04965"/>
    </source>
</evidence>
<dbReference type="PANTHER" id="PTHR38595">
    <property type="entry name" value="CYTOPLASMIC PROTEIN-RELATED"/>
    <property type="match status" value="1"/>
</dbReference>
<gene>
    <name evidence="2" type="primary">tssE</name>
    <name evidence="2" type="ORF">NX773_22365</name>
</gene>
<keyword evidence="3" id="KW-1185">Reference proteome</keyword>
<dbReference type="SUPFAM" id="SSF160719">
    <property type="entry name" value="gpW/gp25-like"/>
    <property type="match status" value="1"/>
</dbReference>
<dbReference type="InterPro" id="IPR017737">
    <property type="entry name" value="TssE1-like"/>
</dbReference>
<accession>A0ABT2BR29</accession>
<evidence type="ECO:0000313" key="2">
    <source>
        <dbReference type="EMBL" id="MCS0610910.1"/>
    </source>
</evidence>
<dbReference type="Proteomes" id="UP001205861">
    <property type="component" value="Unassembled WGS sequence"/>
</dbReference>
<comment type="caution">
    <text evidence="2">The sequence shown here is derived from an EMBL/GenBank/DDBJ whole genome shotgun (WGS) entry which is preliminary data.</text>
</comment>
<protein>
    <submittedName>
        <fullName evidence="2">Type VI secretion system baseplate subunit TssE</fullName>
    </submittedName>
</protein>
<dbReference type="EMBL" id="JANUGV010000010">
    <property type="protein sequence ID" value="MCS0610910.1"/>
    <property type="molecule type" value="Genomic_DNA"/>
</dbReference>
<sequence>MKGFAPGLLDRLMGEAGQGGTRGQLTIEQLKDSIARDLEALLNTRIAIPSRKFDDYPLARASILNYGLSDFAGMCLTSTEDREAICASLKSAIEIHEPRLTDVSASLEPSADGVNRLNFVISARLVLHPEAEPVNFNAVLQPSSLHYSIIKSPRQRGQSEN</sequence>
<dbReference type="NCBIfam" id="TIGR03357">
    <property type="entry name" value="VI_zyme"/>
    <property type="match status" value="1"/>
</dbReference>
<evidence type="ECO:0000313" key="3">
    <source>
        <dbReference type="Proteomes" id="UP001205861"/>
    </source>
</evidence>
<dbReference type="Pfam" id="PF04965">
    <property type="entry name" value="GPW_gp25"/>
    <property type="match status" value="1"/>
</dbReference>
<organism evidence="2 3">
    <name type="scientific">Massilia solisilvae</name>
    <dbReference type="NCBI Taxonomy" id="1811225"/>
    <lineage>
        <taxon>Bacteria</taxon>
        <taxon>Pseudomonadati</taxon>
        <taxon>Pseudomonadota</taxon>
        <taxon>Betaproteobacteria</taxon>
        <taxon>Burkholderiales</taxon>
        <taxon>Oxalobacteraceae</taxon>
        <taxon>Telluria group</taxon>
        <taxon>Massilia</taxon>
    </lineage>
</organism>
<proteinExistence type="predicted"/>
<dbReference type="RefSeq" id="WP_258858443.1">
    <property type="nucleotide sequence ID" value="NZ_JANUGV010000010.1"/>
</dbReference>
<dbReference type="PANTHER" id="PTHR38595:SF2">
    <property type="entry name" value="TYPE VI SECRETION SYSTEM BASEPLATE SUBUNIT TSSE"/>
    <property type="match status" value="1"/>
</dbReference>